<dbReference type="AlphaFoldDB" id="A0A388TBN0"/>
<evidence type="ECO:0000313" key="1">
    <source>
        <dbReference type="EMBL" id="GBR74222.1"/>
    </source>
</evidence>
<reference evidence="1 2" key="1">
    <citation type="journal article" date="2019" name="ISME J.">
        <title>Genome analyses of uncultured TG2/ZB3 bacteria in 'Margulisbacteria' specifically attached to ectosymbiotic spirochetes of protists in the termite gut.</title>
        <authorList>
            <person name="Utami Y.D."/>
            <person name="Kuwahara H."/>
            <person name="Igai K."/>
            <person name="Murakami T."/>
            <person name="Sugaya K."/>
            <person name="Morikawa T."/>
            <person name="Nagura Y."/>
            <person name="Yuki M."/>
            <person name="Deevong P."/>
            <person name="Inoue T."/>
            <person name="Kihara K."/>
            <person name="Lo N."/>
            <person name="Yamada A."/>
            <person name="Ohkuma M."/>
            <person name="Hongoh Y."/>
        </authorList>
    </citation>
    <scope>NUCLEOTIDE SEQUENCE [LARGE SCALE GENOMIC DNA]</scope>
    <source>
        <strain evidence="1">NkOx7-01</strain>
    </source>
</reference>
<dbReference type="EMBL" id="BGZN01000035">
    <property type="protein sequence ID" value="GBR74222.1"/>
    <property type="molecule type" value="Genomic_DNA"/>
</dbReference>
<accession>A0A388TBN0</accession>
<keyword evidence="2" id="KW-1185">Reference proteome</keyword>
<gene>
    <name evidence="1" type="ORF">NO1_1437</name>
</gene>
<proteinExistence type="predicted"/>
<evidence type="ECO:0000313" key="2">
    <source>
        <dbReference type="Proteomes" id="UP000269352"/>
    </source>
</evidence>
<dbReference type="Proteomes" id="UP000269352">
    <property type="component" value="Unassembled WGS sequence"/>
</dbReference>
<comment type="caution">
    <text evidence="1">The sequence shown here is derived from an EMBL/GenBank/DDBJ whole genome shotgun (WGS) entry which is preliminary data.</text>
</comment>
<protein>
    <submittedName>
        <fullName evidence="1">Uncharacterized protein</fullName>
    </submittedName>
</protein>
<name>A0A388TBN0_TERA1</name>
<organism evidence="1 2">
    <name type="scientific">Termititenax aidoneus</name>
    <dbReference type="NCBI Taxonomy" id="2218524"/>
    <lineage>
        <taxon>Bacteria</taxon>
        <taxon>Bacillati</taxon>
        <taxon>Candidatus Margulisiibacteriota</taxon>
        <taxon>Candidatus Termititenacia</taxon>
        <taxon>Candidatus Termititenacales</taxon>
        <taxon>Candidatus Termititenacaceae</taxon>
        <taxon>Candidatus Termititenax</taxon>
    </lineage>
</organism>
<sequence length="319" mass="36482">MFVSPKILEIIRKIHNRLYPVSLPRLCLDYQGQAASDCLKNLLSDEAPCLIARFGANELNCVLNYLSITSQDALWRKIWQYIAGRGHGFWWEWDIKMRMTNNAGFFPGRTEDLNKFAELMLSCMPQIDVLGSWLEDEALIATYLNKAKKVSLLDLEPYHHVIPWSAALRGKKVLVIHPFSDTIKNQYQNREKLFVNPDVLPEFQLKTIKAVQSIAGTRPEYPDWFAALDAMKKQVAEIDFDIALIGCGAYGLPLAAQVKISGKKAVHLGGALQILFGIKGRRWENNYGYDTKFYNKYWVRPGPSETPVDFQKVEDGCYW</sequence>